<accession>A0ACB8EY54</accession>
<dbReference type="Proteomes" id="UP000827872">
    <property type="component" value="Linkage Group LG15"/>
</dbReference>
<name>A0ACB8EY54_9SAUR</name>
<sequence>MDGGLHRLSGKVSDPSKRGGGRVSEGAANSLFKNPQARSATVPHCPVSFPGASTCPRPTSWAPSSASAHRRGGCCLRGHHVGGSCSRQSPPPPKNPSGVAPPGAGEGQKGEQSLKWGGGLYPTDASFSPL</sequence>
<gene>
    <name evidence="1" type="ORF">K3G42_015384</name>
</gene>
<protein>
    <submittedName>
        <fullName evidence="1">Uncharacterized protein</fullName>
    </submittedName>
</protein>
<proteinExistence type="predicted"/>
<comment type="caution">
    <text evidence="1">The sequence shown here is derived from an EMBL/GenBank/DDBJ whole genome shotgun (WGS) entry which is preliminary data.</text>
</comment>
<dbReference type="EMBL" id="CM037628">
    <property type="protein sequence ID" value="KAH7997443.1"/>
    <property type="molecule type" value="Genomic_DNA"/>
</dbReference>
<organism evidence="1 2">
    <name type="scientific">Sphaerodactylus townsendi</name>
    <dbReference type="NCBI Taxonomy" id="933632"/>
    <lineage>
        <taxon>Eukaryota</taxon>
        <taxon>Metazoa</taxon>
        <taxon>Chordata</taxon>
        <taxon>Craniata</taxon>
        <taxon>Vertebrata</taxon>
        <taxon>Euteleostomi</taxon>
        <taxon>Lepidosauria</taxon>
        <taxon>Squamata</taxon>
        <taxon>Bifurcata</taxon>
        <taxon>Gekkota</taxon>
        <taxon>Sphaerodactylidae</taxon>
        <taxon>Sphaerodactylus</taxon>
    </lineage>
</organism>
<evidence type="ECO:0000313" key="1">
    <source>
        <dbReference type="EMBL" id="KAH7997443.1"/>
    </source>
</evidence>
<evidence type="ECO:0000313" key="2">
    <source>
        <dbReference type="Proteomes" id="UP000827872"/>
    </source>
</evidence>
<keyword evidence="2" id="KW-1185">Reference proteome</keyword>
<reference evidence="1" key="1">
    <citation type="submission" date="2021-08" db="EMBL/GenBank/DDBJ databases">
        <title>The first chromosome-level gecko genome reveals the dynamic sex chromosomes of Neotropical dwarf geckos (Sphaerodactylidae: Sphaerodactylus).</title>
        <authorList>
            <person name="Pinto B.J."/>
            <person name="Keating S.E."/>
            <person name="Gamble T."/>
        </authorList>
    </citation>
    <scope>NUCLEOTIDE SEQUENCE</scope>
    <source>
        <strain evidence="1">TG3544</strain>
    </source>
</reference>